<keyword evidence="4" id="KW-1133">Transmembrane helix</keyword>
<protein>
    <recommendedName>
        <fullName evidence="7">Late embryogenesis abundant protein LEA-2 subgroup domain-containing protein</fullName>
    </recommendedName>
</protein>
<proteinExistence type="predicted"/>
<sequence length="220" mass="24480">MAERREQEKPLAPAIPANSKLSPFPPEFISHHRHRCLKCCGCSAALLLILAVTTLILMLTIFHVKHPSLEIISVKIDGLNSLSNNNNPKLVAGVSIKNPNAVSFKFHEVATEVYYDSALVGEGRATPGEAGHGGWMELLKKRQSLELDVGGKKFFKRSEIEQKRLQRLREEEKRESEAKALIKKQLQQDHQSKDTKSSSSDPNSNTDISKSSPNPLRPNP</sequence>
<dbReference type="EMBL" id="PNBA02000004">
    <property type="protein sequence ID" value="KAG6426464.1"/>
    <property type="molecule type" value="Genomic_DNA"/>
</dbReference>
<accession>A0A8X9A4G1</accession>
<dbReference type="AlphaFoldDB" id="A0A8X9A4G1"/>
<dbReference type="InterPro" id="IPR044839">
    <property type="entry name" value="NDR1-like"/>
</dbReference>
<feature type="transmembrane region" description="Helical" evidence="4">
    <location>
        <begin position="39"/>
        <end position="62"/>
    </location>
</feature>
<evidence type="ECO:0000313" key="5">
    <source>
        <dbReference type="EMBL" id="KAG6426464.1"/>
    </source>
</evidence>
<evidence type="ECO:0000256" key="4">
    <source>
        <dbReference type="SAM" id="Phobius"/>
    </source>
</evidence>
<dbReference type="Proteomes" id="UP000298416">
    <property type="component" value="Unassembled WGS sequence"/>
</dbReference>
<comment type="subcellular location">
    <subcellularLocation>
        <location evidence="1">Membrane</location>
    </subcellularLocation>
</comment>
<gene>
    <name evidence="5" type="ORF">SASPL_110687</name>
</gene>
<evidence type="ECO:0008006" key="7">
    <source>
        <dbReference type="Google" id="ProtNLM"/>
    </source>
</evidence>
<reference evidence="5" key="1">
    <citation type="submission" date="2018-01" db="EMBL/GenBank/DDBJ databases">
        <authorList>
            <person name="Mao J.F."/>
        </authorList>
    </citation>
    <scope>NUCLEOTIDE SEQUENCE</scope>
    <source>
        <strain evidence="5">Huo1</strain>
        <tissue evidence="5">Leaf</tissue>
    </source>
</reference>
<reference evidence="5" key="2">
    <citation type="submission" date="2020-08" db="EMBL/GenBank/DDBJ databases">
        <title>Plant Genome Project.</title>
        <authorList>
            <person name="Zhang R.-G."/>
        </authorList>
    </citation>
    <scope>NUCLEOTIDE SEQUENCE</scope>
    <source>
        <strain evidence="5">Huo1</strain>
        <tissue evidence="5">Leaf</tissue>
    </source>
</reference>
<feature type="region of interest" description="Disordered" evidence="3">
    <location>
        <begin position="166"/>
        <end position="220"/>
    </location>
</feature>
<name>A0A8X9A4G1_SALSN</name>
<dbReference type="SUPFAM" id="SSF117070">
    <property type="entry name" value="LEA14-like"/>
    <property type="match status" value="1"/>
</dbReference>
<evidence type="ECO:0000256" key="2">
    <source>
        <dbReference type="ARBA" id="ARBA00023136"/>
    </source>
</evidence>
<dbReference type="PANTHER" id="PTHR31234:SF65">
    <property type="entry name" value="LATE EMBRYOGENESIS ABUNDANT PROTEIN, LEA_2 SUBGROUP"/>
    <property type="match status" value="1"/>
</dbReference>
<dbReference type="GO" id="GO:0098542">
    <property type="term" value="P:defense response to other organism"/>
    <property type="evidence" value="ECO:0007669"/>
    <property type="project" value="InterPro"/>
</dbReference>
<keyword evidence="4" id="KW-0812">Transmembrane</keyword>
<evidence type="ECO:0000256" key="3">
    <source>
        <dbReference type="SAM" id="MobiDB-lite"/>
    </source>
</evidence>
<feature type="compositionally biased region" description="Basic and acidic residues" evidence="3">
    <location>
        <begin position="166"/>
        <end position="196"/>
    </location>
</feature>
<organism evidence="5">
    <name type="scientific">Salvia splendens</name>
    <name type="common">Scarlet sage</name>
    <dbReference type="NCBI Taxonomy" id="180675"/>
    <lineage>
        <taxon>Eukaryota</taxon>
        <taxon>Viridiplantae</taxon>
        <taxon>Streptophyta</taxon>
        <taxon>Embryophyta</taxon>
        <taxon>Tracheophyta</taxon>
        <taxon>Spermatophyta</taxon>
        <taxon>Magnoliopsida</taxon>
        <taxon>eudicotyledons</taxon>
        <taxon>Gunneridae</taxon>
        <taxon>Pentapetalae</taxon>
        <taxon>asterids</taxon>
        <taxon>lamiids</taxon>
        <taxon>Lamiales</taxon>
        <taxon>Lamiaceae</taxon>
        <taxon>Nepetoideae</taxon>
        <taxon>Mentheae</taxon>
        <taxon>Salviinae</taxon>
        <taxon>Salvia</taxon>
        <taxon>Salvia subgen. Calosphace</taxon>
        <taxon>core Calosphace</taxon>
    </lineage>
</organism>
<dbReference type="PANTHER" id="PTHR31234">
    <property type="entry name" value="LATE EMBRYOGENESIS ABUNDANT (LEA) HYDROXYPROLINE-RICH GLYCOPROTEIN FAMILY"/>
    <property type="match status" value="1"/>
</dbReference>
<comment type="caution">
    <text evidence="5">The sequence shown here is derived from an EMBL/GenBank/DDBJ whole genome shotgun (WGS) entry which is preliminary data.</text>
</comment>
<feature type="compositionally biased region" description="Polar residues" evidence="3">
    <location>
        <begin position="197"/>
        <end position="214"/>
    </location>
</feature>
<evidence type="ECO:0000256" key="1">
    <source>
        <dbReference type="ARBA" id="ARBA00004370"/>
    </source>
</evidence>
<keyword evidence="6" id="KW-1185">Reference proteome</keyword>
<evidence type="ECO:0000313" key="6">
    <source>
        <dbReference type="Proteomes" id="UP000298416"/>
    </source>
</evidence>
<dbReference type="Gene3D" id="2.60.40.1820">
    <property type="match status" value="1"/>
</dbReference>
<keyword evidence="2 4" id="KW-0472">Membrane</keyword>
<dbReference type="GO" id="GO:0016020">
    <property type="term" value="C:membrane"/>
    <property type="evidence" value="ECO:0007669"/>
    <property type="project" value="UniProtKB-SubCell"/>
</dbReference>